<keyword evidence="3" id="KW-1185">Reference proteome</keyword>
<evidence type="ECO:0000313" key="3">
    <source>
        <dbReference type="Proteomes" id="UP000324222"/>
    </source>
</evidence>
<dbReference type="AlphaFoldDB" id="A0A5B7IL90"/>
<dbReference type="Proteomes" id="UP000324222">
    <property type="component" value="Unassembled WGS sequence"/>
</dbReference>
<evidence type="ECO:0000256" key="1">
    <source>
        <dbReference type="SAM" id="MobiDB-lite"/>
    </source>
</evidence>
<accession>A0A5B7IL90</accession>
<evidence type="ECO:0000313" key="2">
    <source>
        <dbReference type="EMBL" id="MPC83163.1"/>
    </source>
</evidence>
<feature type="region of interest" description="Disordered" evidence="1">
    <location>
        <begin position="1"/>
        <end position="56"/>
    </location>
</feature>
<comment type="caution">
    <text evidence="2">The sequence shown here is derived from an EMBL/GenBank/DDBJ whole genome shotgun (WGS) entry which is preliminary data.</text>
</comment>
<reference evidence="2 3" key="1">
    <citation type="submission" date="2019-05" db="EMBL/GenBank/DDBJ databases">
        <title>Another draft genome of Portunus trituberculatus and its Hox gene families provides insights of decapod evolution.</title>
        <authorList>
            <person name="Jeong J.-H."/>
            <person name="Song I."/>
            <person name="Kim S."/>
            <person name="Choi T."/>
            <person name="Kim D."/>
            <person name="Ryu S."/>
            <person name="Kim W."/>
        </authorList>
    </citation>
    <scope>NUCLEOTIDE SEQUENCE [LARGE SCALE GENOMIC DNA]</scope>
    <source>
        <tissue evidence="2">Muscle</tissue>
    </source>
</reference>
<dbReference type="EMBL" id="VSRR010061728">
    <property type="protein sequence ID" value="MPC83163.1"/>
    <property type="molecule type" value="Genomic_DNA"/>
</dbReference>
<name>A0A5B7IL90_PORTR</name>
<proteinExistence type="predicted"/>
<feature type="compositionally biased region" description="Basic and acidic residues" evidence="1">
    <location>
        <begin position="1"/>
        <end position="10"/>
    </location>
</feature>
<protein>
    <submittedName>
        <fullName evidence="2">Uncharacterized protein</fullName>
    </submittedName>
</protein>
<sequence>MNEHNTEEKKKKSKAQSSYPNTRHHTPLPHVPASTSPRQTAAVNSDTGDTEVITPPHTLTHYIPHLLLWLEEY</sequence>
<feature type="compositionally biased region" description="Polar residues" evidence="1">
    <location>
        <begin position="33"/>
        <end position="47"/>
    </location>
</feature>
<gene>
    <name evidence="2" type="ORF">E2C01_077859</name>
</gene>
<organism evidence="2 3">
    <name type="scientific">Portunus trituberculatus</name>
    <name type="common">Swimming crab</name>
    <name type="synonym">Neptunus trituberculatus</name>
    <dbReference type="NCBI Taxonomy" id="210409"/>
    <lineage>
        <taxon>Eukaryota</taxon>
        <taxon>Metazoa</taxon>
        <taxon>Ecdysozoa</taxon>
        <taxon>Arthropoda</taxon>
        <taxon>Crustacea</taxon>
        <taxon>Multicrustacea</taxon>
        <taxon>Malacostraca</taxon>
        <taxon>Eumalacostraca</taxon>
        <taxon>Eucarida</taxon>
        <taxon>Decapoda</taxon>
        <taxon>Pleocyemata</taxon>
        <taxon>Brachyura</taxon>
        <taxon>Eubrachyura</taxon>
        <taxon>Portunoidea</taxon>
        <taxon>Portunidae</taxon>
        <taxon>Portuninae</taxon>
        <taxon>Portunus</taxon>
    </lineage>
</organism>